<organism evidence="15 16">
    <name type="scientific">Falsigemmobacter faecalis</name>
    <dbReference type="NCBI Taxonomy" id="2488730"/>
    <lineage>
        <taxon>Bacteria</taxon>
        <taxon>Pseudomonadati</taxon>
        <taxon>Pseudomonadota</taxon>
        <taxon>Alphaproteobacteria</taxon>
        <taxon>Rhodobacterales</taxon>
        <taxon>Paracoccaceae</taxon>
        <taxon>Falsigemmobacter</taxon>
    </lineage>
</organism>
<evidence type="ECO:0000256" key="3">
    <source>
        <dbReference type="ARBA" id="ARBA00022618"/>
    </source>
</evidence>
<dbReference type="GO" id="GO:0006310">
    <property type="term" value="P:DNA recombination"/>
    <property type="evidence" value="ECO:0007669"/>
    <property type="project" value="UniProtKB-KW"/>
</dbReference>
<dbReference type="SUPFAM" id="SSF50249">
    <property type="entry name" value="Nucleic acid-binding proteins"/>
    <property type="match status" value="1"/>
</dbReference>
<proteinExistence type="predicted"/>
<keyword evidence="6" id="KW-0547">Nucleotide-binding</keyword>
<evidence type="ECO:0000256" key="2">
    <source>
        <dbReference type="ARBA" id="ARBA00022598"/>
    </source>
</evidence>
<evidence type="ECO:0000313" key="15">
    <source>
        <dbReference type="EMBL" id="RRH77292.1"/>
    </source>
</evidence>
<dbReference type="GO" id="GO:0006260">
    <property type="term" value="P:DNA replication"/>
    <property type="evidence" value="ECO:0007669"/>
    <property type="project" value="UniProtKB-KW"/>
</dbReference>
<accession>A0A3P3DUZ1</accession>
<dbReference type="InterPro" id="IPR012310">
    <property type="entry name" value="DNA_ligase_ATP-dep_cent"/>
</dbReference>
<dbReference type="InterPro" id="IPR050191">
    <property type="entry name" value="ATP-dep_DNA_ligase"/>
</dbReference>
<keyword evidence="12" id="KW-0131">Cell cycle</keyword>
<evidence type="ECO:0000256" key="6">
    <source>
        <dbReference type="ARBA" id="ARBA00022741"/>
    </source>
</evidence>
<reference evidence="15 16" key="1">
    <citation type="submission" date="2018-11" db="EMBL/GenBank/DDBJ databases">
        <title>Gemmobacter sp. nov., YIM 102744-1 draft genome.</title>
        <authorList>
            <person name="Li G."/>
            <person name="Jiang Y."/>
        </authorList>
    </citation>
    <scope>NUCLEOTIDE SEQUENCE [LARGE SCALE GENOMIC DNA]</scope>
    <source>
        <strain evidence="15 16">YIM 102744-1</strain>
    </source>
</reference>
<dbReference type="Proteomes" id="UP000282125">
    <property type="component" value="Unassembled WGS sequence"/>
</dbReference>
<dbReference type="CDD" id="cd07897">
    <property type="entry name" value="Adenylation_DNA_ligase_Bac1"/>
    <property type="match status" value="1"/>
</dbReference>
<keyword evidence="16" id="KW-1185">Reference proteome</keyword>
<dbReference type="OrthoDB" id="9767858at2"/>
<keyword evidence="5" id="KW-0479">Metal-binding</keyword>
<keyword evidence="7" id="KW-0227">DNA damage</keyword>
<dbReference type="InterPro" id="IPR016059">
    <property type="entry name" value="DNA_ligase_ATP-dep_CS"/>
</dbReference>
<dbReference type="EMBL" id="RRAZ01000004">
    <property type="protein sequence ID" value="RRH77292.1"/>
    <property type="molecule type" value="Genomic_DNA"/>
</dbReference>
<dbReference type="SUPFAM" id="SSF56091">
    <property type="entry name" value="DNA ligase/mRNA capping enzyme, catalytic domain"/>
    <property type="match status" value="1"/>
</dbReference>
<dbReference type="RefSeq" id="WP_124963647.1">
    <property type="nucleotide sequence ID" value="NZ_RRAZ01000004.1"/>
</dbReference>
<comment type="caution">
    <text evidence="15">The sequence shown here is derived from an EMBL/GenBank/DDBJ whole genome shotgun (WGS) entry which is preliminary data.</text>
</comment>
<evidence type="ECO:0000256" key="9">
    <source>
        <dbReference type="ARBA" id="ARBA00022842"/>
    </source>
</evidence>
<evidence type="ECO:0000256" key="8">
    <source>
        <dbReference type="ARBA" id="ARBA00022840"/>
    </source>
</evidence>
<dbReference type="GO" id="GO:0005524">
    <property type="term" value="F:ATP binding"/>
    <property type="evidence" value="ECO:0007669"/>
    <property type="project" value="UniProtKB-KW"/>
</dbReference>
<protein>
    <recommendedName>
        <fullName evidence="1">DNA ligase (ATP)</fullName>
        <ecNumber evidence="1">6.5.1.1</ecNumber>
    </recommendedName>
</protein>
<dbReference type="NCBIfam" id="TIGR04120">
    <property type="entry name" value="DNA_lig_bact"/>
    <property type="match status" value="1"/>
</dbReference>
<keyword evidence="8" id="KW-0067">ATP-binding</keyword>
<evidence type="ECO:0000256" key="4">
    <source>
        <dbReference type="ARBA" id="ARBA00022705"/>
    </source>
</evidence>
<dbReference type="GO" id="GO:0046872">
    <property type="term" value="F:metal ion binding"/>
    <property type="evidence" value="ECO:0007669"/>
    <property type="project" value="UniProtKB-KW"/>
</dbReference>
<keyword evidence="9" id="KW-0460">Magnesium</keyword>
<comment type="catalytic activity">
    <reaction evidence="13">
        <text>ATP + (deoxyribonucleotide)n-3'-hydroxyl + 5'-phospho-(deoxyribonucleotide)m = (deoxyribonucleotide)n+m + AMP + diphosphate.</text>
        <dbReference type="EC" id="6.5.1.1"/>
    </reaction>
</comment>
<evidence type="ECO:0000256" key="1">
    <source>
        <dbReference type="ARBA" id="ARBA00012727"/>
    </source>
</evidence>
<dbReference type="GO" id="GO:0003910">
    <property type="term" value="F:DNA ligase (ATP) activity"/>
    <property type="evidence" value="ECO:0007669"/>
    <property type="project" value="UniProtKB-EC"/>
</dbReference>
<evidence type="ECO:0000256" key="11">
    <source>
        <dbReference type="ARBA" id="ARBA00023204"/>
    </source>
</evidence>
<dbReference type="PANTHER" id="PTHR45674">
    <property type="entry name" value="DNA LIGASE 1/3 FAMILY MEMBER"/>
    <property type="match status" value="1"/>
</dbReference>
<dbReference type="PROSITE" id="PS00697">
    <property type="entry name" value="DNA_LIGASE_A1"/>
    <property type="match status" value="1"/>
</dbReference>
<dbReference type="Gene3D" id="3.30.470.30">
    <property type="entry name" value="DNA ligase/mRNA capping enzyme"/>
    <property type="match status" value="1"/>
</dbReference>
<gene>
    <name evidence="15" type="ORF">EG244_03610</name>
</gene>
<dbReference type="Pfam" id="PF01068">
    <property type="entry name" value="DNA_ligase_A_M"/>
    <property type="match status" value="1"/>
</dbReference>
<keyword evidence="10" id="KW-0233">DNA recombination</keyword>
<dbReference type="GO" id="GO:0006281">
    <property type="term" value="P:DNA repair"/>
    <property type="evidence" value="ECO:0007669"/>
    <property type="project" value="UniProtKB-KW"/>
</dbReference>
<dbReference type="EC" id="6.5.1.1" evidence="1"/>
<keyword evidence="2 15" id="KW-0436">Ligase</keyword>
<keyword evidence="3" id="KW-0132">Cell division</keyword>
<dbReference type="Pfam" id="PF04679">
    <property type="entry name" value="DNA_ligase_A_C"/>
    <property type="match status" value="1"/>
</dbReference>
<dbReference type="NCBIfam" id="NF006701">
    <property type="entry name" value="PRK09247.1"/>
    <property type="match status" value="1"/>
</dbReference>
<dbReference type="Gene3D" id="2.40.50.140">
    <property type="entry name" value="Nucleic acid-binding proteins"/>
    <property type="match status" value="1"/>
</dbReference>
<keyword evidence="11" id="KW-0234">DNA repair</keyword>
<evidence type="ECO:0000256" key="10">
    <source>
        <dbReference type="ARBA" id="ARBA00023172"/>
    </source>
</evidence>
<dbReference type="InterPro" id="IPR036599">
    <property type="entry name" value="DNA_ligase_N_sf"/>
</dbReference>
<dbReference type="PROSITE" id="PS50160">
    <property type="entry name" value="DNA_LIGASE_A3"/>
    <property type="match status" value="1"/>
</dbReference>
<sequence length="514" mass="57119">MKAFAALLERLAFTPGRNASLTLMRNYFAVTPDPDRGWALAVLTGGLELRHLRPQLLRHLVSERVDAQLFAISYEFVGDLAETIALLWPEPAEYQVVPLAEAVALLSGDDRAGSTLARLLDRLPKDERFALLKLATGNLRVGVSGRLARTALAGIGARSLSEIEEIWHGLAPPYPGLFDWLTGGPLPQVSATARFRPVMLSTPVTEETLPGFDPADYAAEWKWDGIRVQLVCEAGQRRIYARSGDEISGSFPDLLAGLEFEGAVDGELLVARAGRIAPFTDLQKRLGRRTVSRATMTEFPAHLRLYDLLQQGAEDLRPLPFRIRRARLEALGEISPRMDLSPILPFADWDELARLRADPPAAVIEGVMLKAWDSPYLGGRPRGPWLKWKRAPMQIDAVLLYAQAGHGKRAGYYSDLTFGLWHQGALVPVGKAYSGFTDEELRRLDRFIRKETRDRFGPVRQVTPSLVLEVAFEGVNRSARHKSGVALRFPRVSRIRWDKPAAEADQLSTLEALL</sequence>
<dbReference type="CDD" id="cd07972">
    <property type="entry name" value="OBF_DNA_ligase_Arch_LigB"/>
    <property type="match status" value="1"/>
</dbReference>
<evidence type="ECO:0000256" key="12">
    <source>
        <dbReference type="ARBA" id="ARBA00023306"/>
    </source>
</evidence>
<dbReference type="Gene3D" id="1.10.3260.10">
    <property type="entry name" value="DNA ligase, ATP-dependent, N-terminal domain"/>
    <property type="match status" value="1"/>
</dbReference>
<evidence type="ECO:0000259" key="14">
    <source>
        <dbReference type="PROSITE" id="PS50160"/>
    </source>
</evidence>
<feature type="domain" description="ATP-dependent DNA ligase family profile" evidence="14">
    <location>
        <begin position="294"/>
        <end position="422"/>
    </location>
</feature>
<dbReference type="AlphaFoldDB" id="A0A3P3DUZ1"/>
<evidence type="ECO:0000313" key="16">
    <source>
        <dbReference type="Proteomes" id="UP000282125"/>
    </source>
</evidence>
<keyword evidence="4" id="KW-0235">DNA replication</keyword>
<evidence type="ECO:0000256" key="13">
    <source>
        <dbReference type="ARBA" id="ARBA00034003"/>
    </source>
</evidence>
<dbReference type="PANTHER" id="PTHR45674:SF13">
    <property type="entry name" value="DNA LIGASE-RELATED"/>
    <property type="match status" value="1"/>
</dbReference>
<dbReference type="InterPro" id="IPR012340">
    <property type="entry name" value="NA-bd_OB-fold"/>
</dbReference>
<dbReference type="GO" id="GO:0003677">
    <property type="term" value="F:DNA binding"/>
    <property type="evidence" value="ECO:0007669"/>
    <property type="project" value="InterPro"/>
</dbReference>
<dbReference type="InterPro" id="IPR026333">
    <property type="entry name" value="ATP_dep_DNA_lig_pp_1105_fam"/>
</dbReference>
<name>A0A3P3DUZ1_9RHOB</name>
<dbReference type="InterPro" id="IPR012309">
    <property type="entry name" value="DNA_ligase_ATP-dep_C"/>
</dbReference>
<dbReference type="GO" id="GO:0051301">
    <property type="term" value="P:cell division"/>
    <property type="evidence" value="ECO:0007669"/>
    <property type="project" value="UniProtKB-KW"/>
</dbReference>
<evidence type="ECO:0000256" key="7">
    <source>
        <dbReference type="ARBA" id="ARBA00022763"/>
    </source>
</evidence>
<evidence type="ECO:0000256" key="5">
    <source>
        <dbReference type="ARBA" id="ARBA00022723"/>
    </source>
</evidence>